<dbReference type="Pfam" id="PF01370">
    <property type="entry name" value="Epimerase"/>
    <property type="match status" value="1"/>
</dbReference>
<dbReference type="PRINTS" id="PR01713">
    <property type="entry name" value="NUCEPIMERASE"/>
</dbReference>
<keyword evidence="1" id="KW-0520">NAD</keyword>
<sequence>MANILVTGAAGFIGYHLIQVLLKKGDQVVGIDNLNDYYDPQLKLDRLKALGFDSDQVKTLAAGQHLKLTIQNLQFQRLDLANRSGIEQLFAENQFDIVVNLGAQAGVRYSIDNPHAYVDSNLVGFVNILEGCRHAKVKHLVYASSSSVYGMNIKQPFSTADRVDYPISLYAATKKSNELMAHTYSHLYGIPTTGLRFFTVYGPMGRPDMAYFSFTKKILAGETIDVFNNGEMQRDFTYIDDIVEGITRVMEKPPRHPEQANSHSELSPCHSERSEESPKPQKITNAQAPYKVYNIGNNQPVTLRRFITAIETATGKKANENLLPMQAGDVPITYADVDELIADTGFKPATSIEDGISQFVDWYKGYYK</sequence>
<dbReference type="PANTHER" id="PTHR43574">
    <property type="entry name" value="EPIMERASE-RELATED"/>
    <property type="match status" value="1"/>
</dbReference>
<keyword evidence="5" id="KW-1185">Reference proteome</keyword>
<proteinExistence type="predicted"/>
<dbReference type="Proteomes" id="UP000005380">
    <property type="component" value="Chromosome"/>
</dbReference>
<name>W0DRN2_9GAMM</name>
<dbReference type="Gene3D" id="3.40.50.720">
    <property type="entry name" value="NAD(P)-binding Rossmann-like Domain"/>
    <property type="match status" value="1"/>
</dbReference>
<accession>W0DRN2</accession>
<dbReference type="HOGENOM" id="CLU_007383_1_7_6"/>
<dbReference type="RefSeq" id="WP_006459107.1">
    <property type="nucleotide sequence ID" value="NZ_CP007030.1"/>
</dbReference>
<evidence type="ECO:0000256" key="1">
    <source>
        <dbReference type="ARBA" id="ARBA00023027"/>
    </source>
</evidence>
<feature type="domain" description="NAD-dependent epimerase/dehydratase" evidence="3">
    <location>
        <begin position="4"/>
        <end position="255"/>
    </location>
</feature>
<dbReference type="InterPro" id="IPR036291">
    <property type="entry name" value="NAD(P)-bd_dom_sf"/>
</dbReference>
<dbReference type="AlphaFoldDB" id="W0DRN2"/>
<evidence type="ECO:0000256" key="2">
    <source>
        <dbReference type="SAM" id="MobiDB-lite"/>
    </source>
</evidence>
<evidence type="ECO:0000313" key="5">
    <source>
        <dbReference type="Proteomes" id="UP000005380"/>
    </source>
</evidence>
<feature type="compositionally biased region" description="Basic and acidic residues" evidence="2">
    <location>
        <begin position="270"/>
        <end position="279"/>
    </location>
</feature>
<dbReference type="CDD" id="cd05253">
    <property type="entry name" value="UDP_GE_SDE_e"/>
    <property type="match status" value="1"/>
</dbReference>
<dbReference type="EMBL" id="CP007030">
    <property type="protein sequence ID" value="AHF01107.1"/>
    <property type="molecule type" value="Genomic_DNA"/>
</dbReference>
<dbReference type="STRING" id="717772.THIAE_04235"/>
<dbReference type="SUPFAM" id="SSF51735">
    <property type="entry name" value="NAD(P)-binding Rossmann-fold domains"/>
    <property type="match status" value="1"/>
</dbReference>
<dbReference type="InParanoid" id="W0DRN2"/>
<evidence type="ECO:0000259" key="3">
    <source>
        <dbReference type="Pfam" id="PF01370"/>
    </source>
</evidence>
<gene>
    <name evidence="4" type="ORF">THIAE_04235</name>
</gene>
<dbReference type="KEGG" id="tao:THIAE_04235"/>
<reference evidence="4 5" key="1">
    <citation type="submission" date="2013-12" db="EMBL/GenBank/DDBJ databases">
        <authorList>
            <consortium name="DOE Joint Genome Institute"/>
            <person name="Kappler U."/>
            <person name="Huntemann M."/>
            <person name="Han J."/>
            <person name="Chen A."/>
            <person name="Kyrpides N."/>
            <person name="Mavromatis K."/>
            <person name="Markowitz V."/>
            <person name="Palaniappan K."/>
            <person name="Ivanova N."/>
            <person name="Schaumberg A."/>
            <person name="Pati A."/>
            <person name="Liolios K."/>
            <person name="Nordberg H.P."/>
            <person name="Cantor M.N."/>
            <person name="Hua S.X."/>
            <person name="Woyke T."/>
        </authorList>
    </citation>
    <scope>NUCLEOTIDE SEQUENCE [LARGE SCALE GENOMIC DNA]</scope>
    <source>
        <strain evidence="5">AL2</strain>
    </source>
</reference>
<evidence type="ECO:0000313" key="4">
    <source>
        <dbReference type="EMBL" id="AHF01107.1"/>
    </source>
</evidence>
<protein>
    <submittedName>
        <fullName evidence="4">NAD-dependent epimerase</fullName>
    </submittedName>
</protein>
<dbReference type="OrthoDB" id="9803010at2"/>
<organism evidence="4 5">
    <name type="scientific">Thiomicrospira aerophila AL3</name>
    <dbReference type="NCBI Taxonomy" id="717772"/>
    <lineage>
        <taxon>Bacteria</taxon>
        <taxon>Pseudomonadati</taxon>
        <taxon>Pseudomonadota</taxon>
        <taxon>Gammaproteobacteria</taxon>
        <taxon>Thiotrichales</taxon>
        <taxon>Piscirickettsiaceae</taxon>
        <taxon>Thiomicrospira</taxon>
    </lineage>
</organism>
<dbReference type="eggNOG" id="COG0451">
    <property type="taxonomic scope" value="Bacteria"/>
</dbReference>
<dbReference type="InterPro" id="IPR001509">
    <property type="entry name" value="Epimerase_deHydtase"/>
</dbReference>
<feature type="region of interest" description="Disordered" evidence="2">
    <location>
        <begin position="253"/>
        <end position="285"/>
    </location>
</feature>